<evidence type="ECO:0000256" key="1">
    <source>
        <dbReference type="ARBA" id="ARBA00023015"/>
    </source>
</evidence>
<keyword evidence="2" id="KW-0238">DNA-binding</keyword>
<dbReference type="InterPro" id="IPR011006">
    <property type="entry name" value="CheY-like_superfamily"/>
</dbReference>
<dbReference type="PANTHER" id="PTHR44688">
    <property type="entry name" value="DNA-BINDING TRANSCRIPTIONAL ACTIVATOR DEVR_DOSR"/>
    <property type="match status" value="1"/>
</dbReference>
<accession>A0A4P7GHP7</accession>
<dbReference type="AlphaFoldDB" id="A0A4P7GHP7"/>
<keyword evidence="4" id="KW-0597">Phosphoprotein</keyword>
<keyword evidence="1" id="KW-0805">Transcription regulation</keyword>
<feature type="domain" description="Response regulatory" evidence="6">
    <location>
        <begin position="2"/>
        <end position="114"/>
    </location>
</feature>
<dbReference type="Pfam" id="PF00196">
    <property type="entry name" value="GerE"/>
    <property type="match status" value="1"/>
</dbReference>
<dbReference type="SUPFAM" id="SSF46894">
    <property type="entry name" value="C-terminal effector domain of the bipartite response regulators"/>
    <property type="match status" value="1"/>
</dbReference>
<dbReference type="Gene3D" id="3.40.50.2300">
    <property type="match status" value="1"/>
</dbReference>
<dbReference type="SMART" id="SM00421">
    <property type="entry name" value="HTH_LUXR"/>
    <property type="match status" value="1"/>
</dbReference>
<protein>
    <submittedName>
        <fullName evidence="7">Response regulator transcription factor</fullName>
    </submittedName>
</protein>
<dbReference type="PROSITE" id="PS50110">
    <property type="entry name" value="RESPONSE_REGULATORY"/>
    <property type="match status" value="1"/>
</dbReference>
<dbReference type="InterPro" id="IPR016032">
    <property type="entry name" value="Sig_transdc_resp-reg_C-effctor"/>
</dbReference>
<evidence type="ECO:0000259" key="5">
    <source>
        <dbReference type="PROSITE" id="PS50043"/>
    </source>
</evidence>
<evidence type="ECO:0000259" key="6">
    <source>
        <dbReference type="PROSITE" id="PS50110"/>
    </source>
</evidence>
<sequence>MRTLVAHPSPTVATGLAVALAQDFGLATTSAVTLASLRRLVLELRPELAVVDLELAPGGEVELCMSLVRQGVRPVLVTRAGAAGHLELLERGAAGIVVSSDGLTGVRDAVRTVLEGHVHLPAHLLGSVLHDLILERREQAAPTTNRLVALSPREREVLGLLGHGADTREIASRLVISPHTAKTHINRVLAKLGLASRSEAAGFAVAHGVEPTLLEATHD</sequence>
<dbReference type="RefSeq" id="WP_135073569.1">
    <property type="nucleotide sequence ID" value="NZ_CP038267.1"/>
</dbReference>
<evidence type="ECO:0000313" key="7">
    <source>
        <dbReference type="EMBL" id="QBR91199.1"/>
    </source>
</evidence>
<keyword evidence="8" id="KW-1185">Reference proteome</keyword>
<proteinExistence type="predicted"/>
<dbReference type="OrthoDB" id="9808843at2"/>
<dbReference type="EMBL" id="CP038267">
    <property type="protein sequence ID" value="QBR91199.1"/>
    <property type="molecule type" value="Genomic_DNA"/>
</dbReference>
<dbReference type="PANTHER" id="PTHR44688:SF16">
    <property type="entry name" value="DNA-BINDING TRANSCRIPTIONAL ACTIVATOR DEVR_DOSR"/>
    <property type="match status" value="1"/>
</dbReference>
<dbReference type="InterPro" id="IPR000792">
    <property type="entry name" value="Tscrpt_reg_LuxR_C"/>
</dbReference>
<evidence type="ECO:0000313" key="8">
    <source>
        <dbReference type="Proteomes" id="UP000294894"/>
    </source>
</evidence>
<dbReference type="KEGG" id="noy:EXE57_02120"/>
<dbReference type="CDD" id="cd06170">
    <property type="entry name" value="LuxR_C_like"/>
    <property type="match status" value="1"/>
</dbReference>
<keyword evidence="3" id="KW-0804">Transcription</keyword>
<dbReference type="PROSITE" id="PS50043">
    <property type="entry name" value="HTH_LUXR_2"/>
    <property type="match status" value="1"/>
</dbReference>
<evidence type="ECO:0000256" key="4">
    <source>
        <dbReference type="PROSITE-ProRule" id="PRU00169"/>
    </source>
</evidence>
<reference evidence="7 8" key="1">
    <citation type="submission" date="2019-03" db="EMBL/GenBank/DDBJ databases">
        <title>Three New Species of Nocardioides, Nocardioides euryhalodurans sp. nov., Nocardioides seonyuensis sp. nov. and Nocardioides eburneoflavus sp. nov., Iolated from Soil.</title>
        <authorList>
            <person name="Roh S.G."/>
            <person name="Lee C."/>
            <person name="Kim M.-K."/>
            <person name="Kim S.B."/>
        </authorList>
    </citation>
    <scope>NUCLEOTIDE SEQUENCE [LARGE SCALE GENOMIC DNA]</scope>
    <source>
        <strain evidence="7 8">MMS17-SY117</strain>
    </source>
</reference>
<dbReference type="SUPFAM" id="SSF52172">
    <property type="entry name" value="CheY-like"/>
    <property type="match status" value="1"/>
</dbReference>
<dbReference type="PRINTS" id="PR00038">
    <property type="entry name" value="HTHLUXR"/>
</dbReference>
<evidence type="ECO:0000256" key="2">
    <source>
        <dbReference type="ARBA" id="ARBA00023125"/>
    </source>
</evidence>
<feature type="domain" description="HTH luxR-type" evidence="5">
    <location>
        <begin position="143"/>
        <end position="208"/>
    </location>
</feature>
<dbReference type="Proteomes" id="UP000294894">
    <property type="component" value="Chromosome"/>
</dbReference>
<dbReference type="GO" id="GO:0000160">
    <property type="term" value="P:phosphorelay signal transduction system"/>
    <property type="evidence" value="ECO:0007669"/>
    <property type="project" value="InterPro"/>
</dbReference>
<name>A0A4P7GHP7_9ACTN</name>
<dbReference type="GO" id="GO:0006355">
    <property type="term" value="P:regulation of DNA-templated transcription"/>
    <property type="evidence" value="ECO:0007669"/>
    <property type="project" value="InterPro"/>
</dbReference>
<gene>
    <name evidence="7" type="ORF">EXE57_02120</name>
</gene>
<dbReference type="InterPro" id="IPR001789">
    <property type="entry name" value="Sig_transdc_resp-reg_receiver"/>
</dbReference>
<feature type="modified residue" description="4-aspartylphosphate" evidence="4">
    <location>
        <position position="52"/>
    </location>
</feature>
<evidence type="ECO:0000256" key="3">
    <source>
        <dbReference type="ARBA" id="ARBA00023163"/>
    </source>
</evidence>
<dbReference type="GO" id="GO:0003677">
    <property type="term" value="F:DNA binding"/>
    <property type="evidence" value="ECO:0007669"/>
    <property type="project" value="UniProtKB-KW"/>
</dbReference>
<organism evidence="7 8">
    <name type="scientific">Nocardioides euryhalodurans</name>
    <dbReference type="NCBI Taxonomy" id="2518370"/>
    <lineage>
        <taxon>Bacteria</taxon>
        <taxon>Bacillati</taxon>
        <taxon>Actinomycetota</taxon>
        <taxon>Actinomycetes</taxon>
        <taxon>Propionibacteriales</taxon>
        <taxon>Nocardioidaceae</taxon>
        <taxon>Nocardioides</taxon>
    </lineage>
</organism>